<evidence type="ECO:0000256" key="1">
    <source>
        <dbReference type="ARBA" id="ARBA00004141"/>
    </source>
</evidence>
<keyword evidence="3 6" id="KW-0812">Transmembrane</keyword>
<dbReference type="Pfam" id="PF10520">
    <property type="entry name" value="Lipid_desat"/>
    <property type="match status" value="1"/>
</dbReference>
<keyword evidence="4 6" id="KW-1133">Transmembrane helix</keyword>
<sequence>MSTTALLPEDELRSTWRHRAWTLAGSLAILASFLTAARRVVSSSGLPTADLFAVAMAAFAGYSLADLATGVYHWLIDNYGGAGTPLFGAQIVEFQEHHRLPSTITRRDPCNNLHELARAAALALVPTGAALSSADALAAAHAFAGALAACLVLSQQFHAWAHERRPARLPPGVTALQRAGVLVSRAQHAAHHRKAHNSNYCIVSGMWNGVLDGYKVLEAAEKVIYFATGVQPRSWGMKL</sequence>
<proteinExistence type="inferred from homology"/>
<evidence type="ECO:0000256" key="5">
    <source>
        <dbReference type="ARBA" id="ARBA00023136"/>
    </source>
</evidence>
<feature type="transmembrane region" description="Helical" evidence="6">
    <location>
        <begin position="20"/>
        <end position="37"/>
    </location>
</feature>
<dbReference type="AlphaFoldDB" id="A0ABC9BVP3"/>
<evidence type="ECO:0000256" key="3">
    <source>
        <dbReference type="ARBA" id="ARBA00022692"/>
    </source>
</evidence>
<evidence type="ECO:0000256" key="2">
    <source>
        <dbReference type="ARBA" id="ARBA00007620"/>
    </source>
</evidence>
<gene>
    <name evidence="8" type="ORF">URODEC1_LOCUS68764</name>
</gene>
<evidence type="ECO:0000259" key="7">
    <source>
        <dbReference type="Pfam" id="PF10520"/>
    </source>
</evidence>
<dbReference type="PANTHER" id="PTHR48231">
    <property type="entry name" value="TMEM189_B_DMAIN DOMAIN-CONTAINING PROTEIN"/>
    <property type="match status" value="1"/>
</dbReference>
<comment type="subcellular location">
    <subcellularLocation>
        <location evidence="1">Membrane</location>
        <topology evidence="1">Multi-pass membrane protein</topology>
    </subcellularLocation>
</comment>
<name>A0ABC9BVP3_9POAL</name>
<evidence type="ECO:0000256" key="4">
    <source>
        <dbReference type="ARBA" id="ARBA00022989"/>
    </source>
</evidence>
<feature type="transmembrane region" description="Helical" evidence="6">
    <location>
        <begin position="49"/>
        <end position="75"/>
    </location>
</feature>
<evidence type="ECO:0000313" key="8">
    <source>
        <dbReference type="EMBL" id="CAL5007963.1"/>
    </source>
</evidence>
<keyword evidence="9" id="KW-1185">Reference proteome</keyword>
<evidence type="ECO:0000313" key="9">
    <source>
        <dbReference type="Proteomes" id="UP001497457"/>
    </source>
</evidence>
<comment type="similarity">
    <text evidence="2">Belongs to the fatty acid desaturase CarF family.</text>
</comment>
<accession>A0ABC9BVP3</accession>
<protein>
    <recommendedName>
        <fullName evidence="7">Lipid desaturase domain-containing protein</fullName>
    </recommendedName>
</protein>
<evidence type="ECO:0000256" key="6">
    <source>
        <dbReference type="SAM" id="Phobius"/>
    </source>
</evidence>
<keyword evidence="5 6" id="KW-0472">Membrane</keyword>
<dbReference type="EMBL" id="OZ075137">
    <property type="protein sequence ID" value="CAL5007963.1"/>
    <property type="molecule type" value="Genomic_DNA"/>
</dbReference>
<dbReference type="InterPro" id="IPR019547">
    <property type="entry name" value="Lipid_desat"/>
</dbReference>
<dbReference type="Proteomes" id="UP001497457">
    <property type="component" value="Chromosome 27b"/>
</dbReference>
<dbReference type="GO" id="GO:0016020">
    <property type="term" value="C:membrane"/>
    <property type="evidence" value="ECO:0007669"/>
    <property type="project" value="UniProtKB-SubCell"/>
</dbReference>
<organism evidence="8 9">
    <name type="scientific">Urochloa decumbens</name>
    <dbReference type="NCBI Taxonomy" id="240449"/>
    <lineage>
        <taxon>Eukaryota</taxon>
        <taxon>Viridiplantae</taxon>
        <taxon>Streptophyta</taxon>
        <taxon>Embryophyta</taxon>
        <taxon>Tracheophyta</taxon>
        <taxon>Spermatophyta</taxon>
        <taxon>Magnoliopsida</taxon>
        <taxon>Liliopsida</taxon>
        <taxon>Poales</taxon>
        <taxon>Poaceae</taxon>
        <taxon>PACMAD clade</taxon>
        <taxon>Panicoideae</taxon>
        <taxon>Panicodae</taxon>
        <taxon>Paniceae</taxon>
        <taxon>Melinidinae</taxon>
        <taxon>Urochloa</taxon>
    </lineage>
</organism>
<dbReference type="PANTHER" id="PTHR48231:SF1">
    <property type="entry name" value="OS08G0187900 PROTEIN"/>
    <property type="match status" value="1"/>
</dbReference>
<feature type="domain" description="Lipid desaturase" evidence="7">
    <location>
        <begin position="62"/>
        <end position="235"/>
    </location>
</feature>
<reference evidence="8" key="1">
    <citation type="submission" date="2024-10" db="EMBL/GenBank/DDBJ databases">
        <authorList>
            <person name="Ryan C."/>
        </authorList>
    </citation>
    <scope>NUCLEOTIDE SEQUENCE [LARGE SCALE GENOMIC DNA]</scope>
</reference>